<name>A0A4R7T7W1_9ACTN</name>
<dbReference type="CDD" id="cd04301">
    <property type="entry name" value="NAT_SF"/>
    <property type="match status" value="1"/>
</dbReference>
<gene>
    <name evidence="4" type="ORF">EV138_1561</name>
</gene>
<protein>
    <submittedName>
        <fullName evidence="4">Ribosomal protein S18 acetylase RimI-like enzyme</fullName>
    </submittedName>
</protein>
<organism evidence="4 5">
    <name type="scientific">Kribbella voronezhensis</name>
    <dbReference type="NCBI Taxonomy" id="2512212"/>
    <lineage>
        <taxon>Bacteria</taxon>
        <taxon>Bacillati</taxon>
        <taxon>Actinomycetota</taxon>
        <taxon>Actinomycetes</taxon>
        <taxon>Propionibacteriales</taxon>
        <taxon>Kribbellaceae</taxon>
        <taxon>Kribbella</taxon>
    </lineage>
</organism>
<keyword evidence="4" id="KW-0689">Ribosomal protein</keyword>
<dbReference type="GO" id="GO:0005840">
    <property type="term" value="C:ribosome"/>
    <property type="evidence" value="ECO:0007669"/>
    <property type="project" value="UniProtKB-KW"/>
</dbReference>
<evidence type="ECO:0000259" key="3">
    <source>
        <dbReference type="PROSITE" id="PS51186"/>
    </source>
</evidence>
<dbReference type="InterPro" id="IPR000182">
    <property type="entry name" value="GNAT_dom"/>
</dbReference>
<evidence type="ECO:0000256" key="1">
    <source>
        <dbReference type="ARBA" id="ARBA00022679"/>
    </source>
</evidence>
<dbReference type="AlphaFoldDB" id="A0A4R7T7W1"/>
<dbReference type="GO" id="GO:0016747">
    <property type="term" value="F:acyltransferase activity, transferring groups other than amino-acyl groups"/>
    <property type="evidence" value="ECO:0007669"/>
    <property type="project" value="InterPro"/>
</dbReference>
<dbReference type="EMBL" id="SOCE01000001">
    <property type="protein sequence ID" value="TDU88022.1"/>
    <property type="molecule type" value="Genomic_DNA"/>
</dbReference>
<keyword evidence="2" id="KW-0012">Acyltransferase</keyword>
<dbReference type="OrthoDB" id="9789603at2"/>
<keyword evidence="1" id="KW-0808">Transferase</keyword>
<evidence type="ECO:0000313" key="5">
    <source>
        <dbReference type="Proteomes" id="UP000295151"/>
    </source>
</evidence>
<dbReference type="SUPFAM" id="SSF55729">
    <property type="entry name" value="Acyl-CoA N-acyltransferases (Nat)"/>
    <property type="match status" value="1"/>
</dbReference>
<dbReference type="Gene3D" id="3.40.630.30">
    <property type="match status" value="1"/>
</dbReference>
<dbReference type="PROSITE" id="PS51186">
    <property type="entry name" value="GNAT"/>
    <property type="match status" value="1"/>
</dbReference>
<comment type="caution">
    <text evidence="4">The sequence shown here is derived from an EMBL/GenBank/DDBJ whole genome shotgun (WGS) entry which is preliminary data.</text>
</comment>
<feature type="domain" description="N-acetyltransferase" evidence="3">
    <location>
        <begin position="1"/>
        <end position="152"/>
    </location>
</feature>
<evidence type="ECO:0000313" key="4">
    <source>
        <dbReference type="EMBL" id="TDU88022.1"/>
    </source>
</evidence>
<accession>A0A4R7T7W1</accession>
<dbReference type="InterPro" id="IPR016181">
    <property type="entry name" value="Acyl_CoA_acyltransferase"/>
</dbReference>
<dbReference type="InterPro" id="IPR050832">
    <property type="entry name" value="Bact_Acetyltransf"/>
</dbReference>
<dbReference type="PANTHER" id="PTHR43877">
    <property type="entry name" value="AMINOALKYLPHOSPHONATE N-ACETYLTRANSFERASE-RELATED-RELATED"/>
    <property type="match status" value="1"/>
</dbReference>
<keyword evidence="5" id="KW-1185">Reference proteome</keyword>
<sequence>MEIRPVQLADAGAVNELLAVLGYPQGEPQDTARRINAWSDDPSGVVYVAEEAGVVAGVIAVQLCPFFEREGSWGRITALVVSERARRRGVASQLMAAGESFARERGCVRMEVTSRQERSDAHEFYRRYGYDDQTGKSSRFLRDLSLVERRDG</sequence>
<keyword evidence="4" id="KW-0687">Ribonucleoprotein</keyword>
<dbReference type="Pfam" id="PF00583">
    <property type="entry name" value="Acetyltransf_1"/>
    <property type="match status" value="1"/>
</dbReference>
<dbReference type="Proteomes" id="UP000295151">
    <property type="component" value="Unassembled WGS sequence"/>
</dbReference>
<dbReference type="RefSeq" id="WP_133977710.1">
    <property type="nucleotide sequence ID" value="NZ_SOCE01000001.1"/>
</dbReference>
<reference evidence="4 5" key="1">
    <citation type="submission" date="2019-03" db="EMBL/GenBank/DDBJ databases">
        <title>Genomic Encyclopedia of Type Strains, Phase III (KMG-III): the genomes of soil and plant-associated and newly described type strains.</title>
        <authorList>
            <person name="Whitman W."/>
        </authorList>
    </citation>
    <scope>NUCLEOTIDE SEQUENCE [LARGE SCALE GENOMIC DNA]</scope>
    <source>
        <strain evidence="4 5">VKM Ac-2575</strain>
    </source>
</reference>
<evidence type="ECO:0000256" key="2">
    <source>
        <dbReference type="ARBA" id="ARBA00023315"/>
    </source>
</evidence>
<proteinExistence type="predicted"/>